<evidence type="ECO:0000256" key="5">
    <source>
        <dbReference type="SAM" id="Phobius"/>
    </source>
</evidence>
<dbReference type="Gene3D" id="2.40.50.100">
    <property type="match status" value="1"/>
</dbReference>
<organism evidence="7 8">
    <name type="scientific">Chitinophaga niabensis</name>
    <dbReference type="NCBI Taxonomy" id="536979"/>
    <lineage>
        <taxon>Bacteria</taxon>
        <taxon>Pseudomonadati</taxon>
        <taxon>Bacteroidota</taxon>
        <taxon>Chitinophagia</taxon>
        <taxon>Chitinophagales</taxon>
        <taxon>Chitinophagaceae</taxon>
        <taxon>Chitinophaga</taxon>
    </lineage>
</organism>
<reference evidence="7 8" key="1">
    <citation type="submission" date="2016-11" db="EMBL/GenBank/DDBJ databases">
        <authorList>
            <person name="Jaros S."/>
            <person name="Januszkiewicz K."/>
            <person name="Wedrychowicz H."/>
        </authorList>
    </citation>
    <scope>NUCLEOTIDE SEQUENCE [LARGE SCALE GENOMIC DNA]</scope>
    <source>
        <strain evidence="7 8">DSM 24787</strain>
    </source>
</reference>
<dbReference type="InterPro" id="IPR058627">
    <property type="entry name" value="MdtA-like_C"/>
</dbReference>
<dbReference type="InterPro" id="IPR006143">
    <property type="entry name" value="RND_pump_MFP"/>
</dbReference>
<dbReference type="Gene3D" id="2.40.420.20">
    <property type="match status" value="1"/>
</dbReference>
<dbReference type="GO" id="GO:0022857">
    <property type="term" value="F:transmembrane transporter activity"/>
    <property type="evidence" value="ECO:0007669"/>
    <property type="project" value="InterPro"/>
</dbReference>
<dbReference type="NCBIfam" id="TIGR01730">
    <property type="entry name" value="RND_mfp"/>
    <property type="match status" value="1"/>
</dbReference>
<feature type="coiled-coil region" evidence="4">
    <location>
        <begin position="207"/>
        <end position="241"/>
    </location>
</feature>
<feature type="transmembrane region" description="Helical" evidence="5">
    <location>
        <begin position="21"/>
        <end position="41"/>
    </location>
</feature>
<dbReference type="STRING" id="536979.SAMN04488055_4018"/>
<keyword evidence="5" id="KW-1133">Transmembrane helix</keyword>
<evidence type="ECO:0000256" key="2">
    <source>
        <dbReference type="ARBA" id="ARBA00009477"/>
    </source>
</evidence>
<dbReference type="EMBL" id="FSRA01000002">
    <property type="protein sequence ID" value="SIO43691.1"/>
    <property type="molecule type" value="Genomic_DNA"/>
</dbReference>
<protein>
    <submittedName>
        <fullName evidence="7">HlyD family secretion protein</fullName>
    </submittedName>
</protein>
<feature type="domain" description="Multidrug resistance protein MdtA-like C-terminal permuted SH3" evidence="6">
    <location>
        <begin position="351"/>
        <end position="409"/>
    </location>
</feature>
<dbReference type="Pfam" id="PF25967">
    <property type="entry name" value="RND-MFP_C"/>
    <property type="match status" value="1"/>
</dbReference>
<comment type="similarity">
    <text evidence="2">Belongs to the membrane fusion protein (MFP) (TC 8.A.1) family.</text>
</comment>
<dbReference type="PANTHER" id="PTHR32347">
    <property type="entry name" value="EFFLUX SYSTEM COMPONENT YKNX-RELATED"/>
    <property type="match status" value="1"/>
</dbReference>
<dbReference type="GO" id="GO:0016020">
    <property type="term" value="C:membrane"/>
    <property type="evidence" value="ECO:0007669"/>
    <property type="project" value="InterPro"/>
</dbReference>
<evidence type="ECO:0000256" key="4">
    <source>
        <dbReference type="SAM" id="Coils"/>
    </source>
</evidence>
<evidence type="ECO:0000313" key="8">
    <source>
        <dbReference type="Proteomes" id="UP000185003"/>
    </source>
</evidence>
<dbReference type="InterPro" id="IPR050465">
    <property type="entry name" value="UPF0194_transport"/>
</dbReference>
<dbReference type="GO" id="GO:0030313">
    <property type="term" value="C:cell envelope"/>
    <property type="evidence" value="ECO:0007669"/>
    <property type="project" value="UniProtKB-SubCell"/>
</dbReference>
<comment type="subcellular location">
    <subcellularLocation>
        <location evidence="1">Cell envelope</location>
    </subcellularLocation>
</comment>
<dbReference type="AlphaFoldDB" id="A0A1N6JHN6"/>
<dbReference type="SUPFAM" id="SSF111369">
    <property type="entry name" value="HlyD-like secretion proteins"/>
    <property type="match status" value="1"/>
</dbReference>
<dbReference type="Gene3D" id="1.10.287.470">
    <property type="entry name" value="Helix hairpin bin"/>
    <property type="match status" value="1"/>
</dbReference>
<evidence type="ECO:0000259" key="6">
    <source>
        <dbReference type="Pfam" id="PF25967"/>
    </source>
</evidence>
<keyword evidence="8" id="KW-1185">Reference proteome</keyword>
<sequence>MAAITIMDRQLKKKFWNKQRIFLIGGGSAVVLLILWSFIFADKRSKLNVEKDKITISKVSKGTYDEYIVVTAVVHPLKTIRLDAIEGGYVAYKFLEGGSMVKRGDSILRLENQRLMMDFVNRETEMYRLINELQNTRLRLRQDRFALEKTLSDLDYQVDQAKDIYERNNKLFKDKVVAEQEYLKTKRDYEKLVRQREIEVKSQDYQIDNSKTQIIQLEGTIARTQRNLQLMKENLSNLVVRAPVDGQLSSINVEVGTSIQAGQNIGQIDDLDGFKMRAEIDEHYISRVFAGLKAEFEFNGKKNEMTITKVYPEVKNSRFEVDMNFSTNAPEGIRRGQSSPIRLELGKSSEAILLPVGGFFSDTGGNWVYVVEKSGTRAVKRNITLGRKNPVYFEVLEGLQPGEQVITSSYENFGNKEVLEF</sequence>
<evidence type="ECO:0000256" key="1">
    <source>
        <dbReference type="ARBA" id="ARBA00004196"/>
    </source>
</evidence>
<keyword evidence="3 4" id="KW-0175">Coiled coil</keyword>
<dbReference type="Gene3D" id="2.40.30.170">
    <property type="match status" value="1"/>
</dbReference>
<evidence type="ECO:0000256" key="3">
    <source>
        <dbReference type="ARBA" id="ARBA00023054"/>
    </source>
</evidence>
<name>A0A1N6JHN6_9BACT</name>
<dbReference type="PANTHER" id="PTHR32347:SF23">
    <property type="entry name" value="BLL5650 PROTEIN"/>
    <property type="match status" value="1"/>
</dbReference>
<proteinExistence type="inferred from homology"/>
<dbReference type="Proteomes" id="UP000185003">
    <property type="component" value="Unassembled WGS sequence"/>
</dbReference>
<keyword evidence="5" id="KW-0472">Membrane</keyword>
<gene>
    <name evidence="7" type="ORF">SAMN04488055_4018</name>
</gene>
<keyword evidence="5" id="KW-0812">Transmembrane</keyword>
<accession>A0A1N6JHN6</accession>
<evidence type="ECO:0000313" key="7">
    <source>
        <dbReference type="EMBL" id="SIO43691.1"/>
    </source>
</evidence>